<dbReference type="PANTHER" id="PTHR31595">
    <property type="entry name" value="LONG-CHAIN-ALCOHOL O-FATTY-ACYLTRANSFERASE 3-RELATED"/>
    <property type="match status" value="1"/>
</dbReference>
<evidence type="ECO:0000256" key="8">
    <source>
        <dbReference type="SAM" id="Phobius"/>
    </source>
</evidence>
<gene>
    <name evidence="10" type="ORF">RDB_LOCUS31318</name>
</gene>
<evidence type="ECO:0000313" key="10">
    <source>
        <dbReference type="EMBL" id="CAE6436912.1"/>
    </source>
</evidence>
<name>A0A8H3ASD4_9AGAM</name>
<dbReference type="EMBL" id="CAJMXA010000602">
    <property type="protein sequence ID" value="CAE6436912.1"/>
    <property type="molecule type" value="Genomic_DNA"/>
</dbReference>
<keyword evidence="5 8" id="KW-0812">Transmembrane</keyword>
<feature type="transmembrane region" description="Helical" evidence="8">
    <location>
        <begin position="65"/>
        <end position="87"/>
    </location>
</feature>
<comment type="caution">
    <text evidence="10">The sequence shown here is derived from an EMBL/GenBank/DDBJ whole genome shotgun (WGS) entry which is preliminary data.</text>
</comment>
<feature type="transmembrane region" description="Helical" evidence="8">
    <location>
        <begin position="217"/>
        <end position="234"/>
    </location>
</feature>
<evidence type="ECO:0000259" key="9">
    <source>
        <dbReference type="Pfam" id="PF13813"/>
    </source>
</evidence>
<feature type="domain" description="Wax synthase" evidence="9">
    <location>
        <begin position="240"/>
        <end position="319"/>
    </location>
</feature>
<dbReference type="GO" id="GO:0008374">
    <property type="term" value="F:O-acyltransferase activity"/>
    <property type="evidence" value="ECO:0007669"/>
    <property type="project" value="InterPro"/>
</dbReference>
<keyword evidence="4" id="KW-0808">Transferase</keyword>
<reference evidence="10" key="1">
    <citation type="submission" date="2021-01" db="EMBL/GenBank/DDBJ databases">
        <authorList>
            <person name="Kaushik A."/>
        </authorList>
    </citation>
    <scope>NUCLEOTIDE SEQUENCE</scope>
    <source>
        <strain evidence="10">AG6-10EEA</strain>
    </source>
</reference>
<dbReference type="GO" id="GO:0006629">
    <property type="term" value="P:lipid metabolic process"/>
    <property type="evidence" value="ECO:0007669"/>
    <property type="project" value="InterPro"/>
</dbReference>
<dbReference type="InterPro" id="IPR044851">
    <property type="entry name" value="Wax_synthase"/>
</dbReference>
<keyword evidence="6 8" id="KW-1133">Transmembrane helix</keyword>
<comment type="subcellular location">
    <subcellularLocation>
        <location evidence="1">Membrane</location>
        <topology evidence="1">Multi-pass membrane protein</topology>
    </subcellularLocation>
</comment>
<feature type="transmembrane region" description="Helical" evidence="8">
    <location>
        <begin position="158"/>
        <end position="178"/>
    </location>
</feature>
<proteinExistence type="inferred from homology"/>
<evidence type="ECO:0000256" key="1">
    <source>
        <dbReference type="ARBA" id="ARBA00004141"/>
    </source>
</evidence>
<dbReference type="AlphaFoldDB" id="A0A8H3ASD4"/>
<feature type="transmembrane region" description="Helical" evidence="8">
    <location>
        <begin position="41"/>
        <end position="59"/>
    </location>
</feature>
<evidence type="ECO:0000256" key="4">
    <source>
        <dbReference type="ARBA" id="ARBA00022679"/>
    </source>
</evidence>
<evidence type="ECO:0000313" key="11">
    <source>
        <dbReference type="Proteomes" id="UP000663853"/>
    </source>
</evidence>
<evidence type="ECO:0000256" key="7">
    <source>
        <dbReference type="ARBA" id="ARBA00023136"/>
    </source>
</evidence>
<organism evidence="10 11">
    <name type="scientific">Rhizoctonia solani</name>
    <dbReference type="NCBI Taxonomy" id="456999"/>
    <lineage>
        <taxon>Eukaryota</taxon>
        <taxon>Fungi</taxon>
        <taxon>Dikarya</taxon>
        <taxon>Basidiomycota</taxon>
        <taxon>Agaricomycotina</taxon>
        <taxon>Agaricomycetes</taxon>
        <taxon>Cantharellales</taxon>
        <taxon>Ceratobasidiaceae</taxon>
        <taxon>Rhizoctonia</taxon>
    </lineage>
</organism>
<protein>
    <recommendedName>
        <fullName evidence="9">Wax synthase domain-containing protein</fullName>
    </recommendedName>
</protein>
<sequence>MPDAENRRPLTVAALLIPSTIYLLVIYYASNKRLFPYRNIFVPIALFTIWETCTHYAILDPRFNVWNFFLGAAGCTLAMKLAAIATLKHPLKRRSEVECPRSELFSFRQLIDAIDYSFDLRGLHWSFNKDCHLPPETRATSTLLDFEVDTILLALKHALLYCVMHFSVSLVGSVGSIQGGSVFVWTHIPFPFHGIPVPPFFTACFVTLLGGRMAYHALTAIHLSITFILAPFYSNPAKSWPLLFGNPFDAVSVHDFWSHQWHSVLRYGFCSTGGKLGWKIGGSAGAILGTFLVSGLLHDFALWCMGQGMELRRVTMYFVLQGAIVLLEKTLVFDLWIETTKLEDSREKYTIGSTLTGFPKQARIPRENSLVDQGLGQLWTAFWIIVPATLMTDVAAQRGFFGIPFNFPPWG</sequence>
<accession>A0A8H3ASD4</accession>
<dbReference type="Proteomes" id="UP000663853">
    <property type="component" value="Unassembled WGS sequence"/>
</dbReference>
<dbReference type="GO" id="GO:0016020">
    <property type="term" value="C:membrane"/>
    <property type="evidence" value="ECO:0007669"/>
    <property type="project" value="UniProtKB-SubCell"/>
</dbReference>
<comment type="pathway">
    <text evidence="2">Secondary metabolite biosynthesis.</text>
</comment>
<evidence type="ECO:0000256" key="2">
    <source>
        <dbReference type="ARBA" id="ARBA00005179"/>
    </source>
</evidence>
<evidence type="ECO:0000256" key="5">
    <source>
        <dbReference type="ARBA" id="ARBA00022692"/>
    </source>
</evidence>
<feature type="transmembrane region" description="Helical" evidence="8">
    <location>
        <begin position="12"/>
        <end position="29"/>
    </location>
</feature>
<dbReference type="Pfam" id="PF13813">
    <property type="entry name" value="MBOAT_2"/>
    <property type="match status" value="1"/>
</dbReference>
<evidence type="ECO:0000256" key="3">
    <source>
        <dbReference type="ARBA" id="ARBA00007282"/>
    </source>
</evidence>
<evidence type="ECO:0000256" key="6">
    <source>
        <dbReference type="ARBA" id="ARBA00022989"/>
    </source>
</evidence>
<feature type="transmembrane region" description="Helical" evidence="8">
    <location>
        <begin position="284"/>
        <end position="305"/>
    </location>
</feature>
<dbReference type="PANTHER" id="PTHR31595:SF57">
    <property type="entry name" value="OS04G0481900 PROTEIN"/>
    <property type="match status" value="1"/>
</dbReference>
<keyword evidence="7 8" id="KW-0472">Membrane</keyword>
<feature type="transmembrane region" description="Helical" evidence="8">
    <location>
        <begin position="190"/>
        <end position="210"/>
    </location>
</feature>
<dbReference type="InterPro" id="IPR032805">
    <property type="entry name" value="Wax_synthase_dom"/>
</dbReference>
<comment type="similarity">
    <text evidence="3">Belongs to the wax synthase family.</text>
</comment>